<dbReference type="Proteomes" id="UP001194696">
    <property type="component" value="Unassembled WGS sequence"/>
</dbReference>
<gene>
    <name evidence="2" type="ORF">BGZ96_010512</name>
</gene>
<accession>A0ABQ7JU17</accession>
<keyword evidence="3" id="KW-1185">Reference proteome</keyword>
<comment type="caution">
    <text evidence="2">The sequence shown here is derived from an EMBL/GenBank/DDBJ whole genome shotgun (WGS) entry which is preliminary data.</text>
</comment>
<feature type="compositionally biased region" description="Polar residues" evidence="1">
    <location>
        <begin position="1"/>
        <end position="14"/>
    </location>
</feature>
<evidence type="ECO:0000313" key="2">
    <source>
        <dbReference type="EMBL" id="KAG0285183.1"/>
    </source>
</evidence>
<reference evidence="2 3" key="1">
    <citation type="journal article" date="2020" name="Fungal Divers.">
        <title>Resolving the Mortierellaceae phylogeny through synthesis of multi-gene phylogenetics and phylogenomics.</title>
        <authorList>
            <person name="Vandepol N."/>
            <person name="Liber J."/>
            <person name="Desiro A."/>
            <person name="Na H."/>
            <person name="Kennedy M."/>
            <person name="Barry K."/>
            <person name="Grigoriev I.V."/>
            <person name="Miller A.N."/>
            <person name="O'Donnell K."/>
            <person name="Stajich J.E."/>
            <person name="Bonito G."/>
        </authorList>
    </citation>
    <scope>NUCLEOTIDE SEQUENCE [LARGE SCALE GENOMIC DNA]</scope>
    <source>
        <strain evidence="2 3">AD045</strain>
    </source>
</reference>
<feature type="region of interest" description="Disordered" evidence="1">
    <location>
        <begin position="1"/>
        <end position="139"/>
    </location>
</feature>
<protein>
    <submittedName>
        <fullName evidence="2">Uncharacterized protein</fullName>
    </submittedName>
</protein>
<feature type="compositionally biased region" description="Basic and acidic residues" evidence="1">
    <location>
        <begin position="83"/>
        <end position="97"/>
    </location>
</feature>
<feature type="compositionally biased region" description="Low complexity" evidence="1">
    <location>
        <begin position="16"/>
        <end position="31"/>
    </location>
</feature>
<proteinExistence type="predicted"/>
<feature type="compositionally biased region" description="Basic and acidic residues" evidence="1">
    <location>
        <begin position="117"/>
        <end position="132"/>
    </location>
</feature>
<name>A0ABQ7JU17_9FUNG</name>
<feature type="compositionally biased region" description="Low complexity" evidence="1">
    <location>
        <begin position="49"/>
        <end position="68"/>
    </location>
</feature>
<evidence type="ECO:0000313" key="3">
    <source>
        <dbReference type="Proteomes" id="UP001194696"/>
    </source>
</evidence>
<dbReference type="EMBL" id="JAAAIM010000692">
    <property type="protein sequence ID" value="KAG0285183.1"/>
    <property type="molecule type" value="Genomic_DNA"/>
</dbReference>
<evidence type="ECO:0000256" key="1">
    <source>
        <dbReference type="SAM" id="MobiDB-lite"/>
    </source>
</evidence>
<organism evidence="2 3">
    <name type="scientific">Linnemannia gamsii</name>
    <dbReference type="NCBI Taxonomy" id="64522"/>
    <lineage>
        <taxon>Eukaryota</taxon>
        <taxon>Fungi</taxon>
        <taxon>Fungi incertae sedis</taxon>
        <taxon>Mucoromycota</taxon>
        <taxon>Mortierellomycotina</taxon>
        <taxon>Mortierellomycetes</taxon>
        <taxon>Mortierellales</taxon>
        <taxon>Mortierellaceae</taxon>
        <taxon>Linnemannia</taxon>
    </lineage>
</organism>
<sequence>MAPLCFTNSKSIGLNPTAPARSIRSPPAASTTSLPFHLKLRAISETSDKIAPSSKSTSKATIASNASIPTLASNKAKPHFRVPRYEQERAKSKEKSGRLVLKFKTPPACTKGARVTPRSELESKLEPEEKTRAQGCKSGKATERWVVDAVVIPIHR</sequence>